<feature type="compositionally biased region" description="Basic and acidic residues" evidence="1">
    <location>
        <begin position="1961"/>
        <end position="1977"/>
    </location>
</feature>
<feature type="compositionally biased region" description="Low complexity" evidence="1">
    <location>
        <begin position="1910"/>
        <end position="1924"/>
    </location>
</feature>
<feature type="compositionally biased region" description="Polar residues" evidence="1">
    <location>
        <begin position="530"/>
        <end position="544"/>
    </location>
</feature>
<feature type="compositionally biased region" description="Polar residues" evidence="1">
    <location>
        <begin position="1582"/>
        <end position="1611"/>
    </location>
</feature>
<dbReference type="EMBL" id="OU895878">
    <property type="protein sequence ID" value="CAH1719703.1"/>
    <property type="molecule type" value="Genomic_DNA"/>
</dbReference>
<feature type="compositionally biased region" description="Basic and acidic residues" evidence="1">
    <location>
        <begin position="348"/>
        <end position="371"/>
    </location>
</feature>
<feature type="compositionally biased region" description="Basic and acidic residues" evidence="1">
    <location>
        <begin position="380"/>
        <end position="401"/>
    </location>
</feature>
<evidence type="ECO:0000259" key="2">
    <source>
        <dbReference type="PROSITE" id="PS51038"/>
    </source>
</evidence>
<feature type="compositionally biased region" description="Polar residues" evidence="1">
    <location>
        <begin position="1205"/>
        <end position="1214"/>
    </location>
</feature>
<keyword evidence="4" id="KW-1185">Reference proteome</keyword>
<protein>
    <recommendedName>
        <fullName evidence="2">BAH domain-containing protein</fullName>
    </recommendedName>
</protein>
<feature type="compositionally biased region" description="Low complexity" evidence="1">
    <location>
        <begin position="590"/>
        <end position="607"/>
    </location>
</feature>
<dbReference type="PANTHER" id="PTHR46576:SF1">
    <property type="entry name" value="BROMO ADJACENT HOMOLOGY DOMAIN-CONTAINING 1 PROTEIN"/>
    <property type="match status" value="1"/>
</dbReference>
<feature type="compositionally biased region" description="Polar residues" evidence="1">
    <location>
        <begin position="420"/>
        <end position="431"/>
    </location>
</feature>
<feature type="region of interest" description="Disordered" evidence="1">
    <location>
        <begin position="1399"/>
        <end position="1430"/>
    </location>
</feature>
<dbReference type="SMART" id="SM00439">
    <property type="entry name" value="BAH"/>
    <property type="match status" value="1"/>
</dbReference>
<feature type="compositionally biased region" description="Low complexity" evidence="1">
    <location>
        <begin position="720"/>
        <end position="730"/>
    </location>
</feature>
<dbReference type="Gene3D" id="2.30.30.490">
    <property type="match status" value="1"/>
</dbReference>
<sequence>MGAKKAPSTSTKQQNNSAGVVKKVTTAKQREIDIKTLKEKEKLNLTSADAKKLVSDIKVVASTSNSNKKTSTKQIVNNVKVISTNKEAIKKSQNMTTGVVKNNKSRDNSKDNSDKNNIAKKQQQIASPVKTTTSTTLNNIKVNKTLNGEHEKSNENKSNHIIKDNKINVKNEDVKSNTNLNCIEENKKDTEKSITNLLSIKSTCENAMTSKVKLNKKDGDKSSKLSASTITNLKKVNNKSEEKNSKKNADKTKSKVLKKETLNNEKDNKLKISNELKNLGIEMTTSNSSFDSIQEGLSSDLKTSICEMVKLKKARHCPNSANNTLQQTKCSTQSTANYVTDMYVKSQERVEAKDSQEKAVKKNEPKSKTLEKSTLNVQLKSKEKEEKKCDDIEKSKDENTHTDSLQKSGEKKIIDESKNIETTNKFNNSENMKPVKRKYIKKKKTENESENKVIDDETKESDGTRNSEKPSENKSNLLNISSTKFIDIEKKSNIESKEEIKDDKALETEKNNKNKDVKNESNEKSIAKIQKQTNKSSESLNASTPKKIKSLENVSRKVNSISINRSTENVSKEIKRKYTKKGNSTTQQYNQSNSVDNSSNNQSINVDLNNKKTEIVKNLTTNSQKEKSQNAFEKPTKDTATNIKDNITKENQQTVKNNESKKVDTKKSSDSVNKSHPNKNNNAKVKVEGKKFTVNQKKEKATSSKKKKHDIEEKDPLRISTSESESSSENSDSDMELSDDIFKKPLKPKSQQANRNKNVKQIEVIKQTRVASLNAIAKVHCLYENEARSHYDSAFFKNTKKPTTIICKVSSEDEDDESDSKETECTQKRSLRTAPGLRAIGKHWEMDSMSSDIDSDSDISQKAVKGTKKSKSMTKTSSLKAQEAKQRSKQGLKLNSKMKNQIRKTFKQSPKTIKASDHLQRDSDKDTERKKQKVSPVSKKPAAVAKKSNGSIKRKKAKDEDKNSEKNVVTKKRMASLNASAILAASYEIENYAAKHDSSTTETSEESDNEEEDEKEVIEPPTLKKEKKDVKMESTEETRPKSTTNLVKIDTDVTITGVYVNTALVSSQETICKTLKYRTAYSVTEECVVSRPPTQEPPKSYTPLSALTNMRPPGGQIQTDQCMISPSEQYQPQIPQQPLQPQMYDPHMAPYQYQYPPPPPSHPMPSTSSAFYPPQPVHRDPMGYYQPAGPLLSPHLLPPPPSIEGDQSQQALSGNGTGDNVDPDVMITDAHQYHSASCPCPMQSCQSKNVHTGTGPTKAKGPVSACNGMAETLPKIASHSNGSVQPTISCKVENILSPNLVIKPENDKLNEGTVNQNRSKSHELYENIIHSHEPTMTYSMNTKLLDTPDLSPSPSRGSIGIQQIPIVQHDTAVQPKDSNLNSDNTILSHRKQARIGKSMERDRQLQQQQAVPTGYHNHHHHHHHHHHHINQTMINNDASTLVDLPQFKQEYPVKKERDVKKEKDCDEITMTNFSHSSAANIKVERPENENHREASSGILKTTTNNNRNETPPIVQNEISSENDIVTVNLVNESSDECGIDYSIKRKHIYSDDVIELSDNSTLDPPTMPVKRRKLLEKPINTPKKSPPNSYKSLIKQSNSTPTTSASNETETVSEITITPAVTTSLLITPSEGATATTLIPSNINRILNKSTIKRRNILKSKSTFKTMRFTAKAKRRALLKKKQQLLQQRKKAMTINLKSQQERTSAKMTSSINENDEIIESNNNHSTSTNNCSISETTQLLEDDNDNSSSAMTIEEEKSLDICEQASNEMSENNEDKSMDGSSEYSGKSNIDLTIDRVAKGYFSESEIFSSLSKHRKTKSQKRFEARLLVLCAKEKKKRNKEKIQNNNGSNSSGKDKSLNVPEKGKDKSKKKNTKVNKAIPQQTENTTDVVVIKSPAQSTIIEAKEIQPNNKNNNINNDTCNKKTSLKKPKKTKAKEPKEVDNKEPIKERKKTIAPKKKAKEAPKNSTEKESLKVNTEETPLSQSTLKKKQKVATPKKGCTTKKAKTNNENDKVIIEPSTNENDVDANDDKTIESKDEASTTTLISSTPTTVKTNIPVVIDETDVANNNNECFENNNKKQQEPLTLYKTPGFGWTTALVKASRRGKKPKYTNRKKVKLTLPNDIIIPKSTSIPRWSNGWVWEGEPYQALVFLNSDDPPVPRTCYDSMRHEECGDKIKPRDCVLLRAGGKRNELPYVAKVAQLWENPEDGEMMMSLFWYYRPEHTEQGRQNADAIDEVFASRHKDHNSVACIEDKCYVITYNEYCRYRKMLRSIEENIEESISLVPKLHADRRSVPPPNTSPELVMFCRRVYDFRGKRLMDDKKKK</sequence>
<feature type="compositionally biased region" description="Basic and acidic residues" evidence="1">
    <location>
        <begin position="408"/>
        <end position="419"/>
    </location>
</feature>
<feature type="compositionally biased region" description="Basic and acidic residues" evidence="1">
    <location>
        <begin position="1935"/>
        <end position="1948"/>
    </location>
</feature>
<dbReference type="GO" id="GO:0031507">
    <property type="term" value="P:heterochromatin formation"/>
    <property type="evidence" value="ECO:0007669"/>
    <property type="project" value="TreeGrafter"/>
</dbReference>
<feature type="compositionally biased region" description="Acidic residues" evidence="1">
    <location>
        <begin position="1003"/>
        <end position="1016"/>
    </location>
</feature>
<feature type="compositionally biased region" description="Basic and acidic residues" evidence="1">
    <location>
        <begin position="104"/>
        <end position="114"/>
    </location>
</feature>
<feature type="compositionally biased region" description="Low complexity" evidence="1">
    <location>
        <begin position="1501"/>
        <end position="1510"/>
    </location>
</feature>
<feature type="region of interest" description="Disordered" evidence="1">
    <location>
        <begin position="92"/>
        <end position="131"/>
    </location>
</feature>
<reference evidence="3" key="2">
    <citation type="submission" date="2022-10" db="EMBL/GenBank/DDBJ databases">
        <authorList>
            <consortium name="ENA_rothamsted_submissions"/>
            <consortium name="culmorum"/>
            <person name="King R."/>
        </authorList>
    </citation>
    <scope>NUCLEOTIDE SEQUENCE</scope>
</reference>
<feature type="compositionally biased region" description="Basic residues" evidence="1">
    <location>
        <begin position="1416"/>
        <end position="1429"/>
    </location>
</feature>
<feature type="region of interest" description="Disordered" evidence="1">
    <location>
        <begin position="1903"/>
        <end position="2005"/>
    </location>
</feature>
<dbReference type="GO" id="GO:0005677">
    <property type="term" value="C:chromatin silencing complex"/>
    <property type="evidence" value="ECO:0007669"/>
    <property type="project" value="TreeGrafter"/>
</dbReference>
<feature type="compositionally biased region" description="Basic and acidic residues" evidence="1">
    <location>
        <begin position="486"/>
        <end position="526"/>
    </location>
</feature>
<dbReference type="InterPro" id="IPR043151">
    <property type="entry name" value="BAH_sf"/>
</dbReference>
<organism evidence="3 4">
    <name type="scientific">Chironomus riparius</name>
    <dbReference type="NCBI Taxonomy" id="315576"/>
    <lineage>
        <taxon>Eukaryota</taxon>
        <taxon>Metazoa</taxon>
        <taxon>Ecdysozoa</taxon>
        <taxon>Arthropoda</taxon>
        <taxon>Hexapoda</taxon>
        <taxon>Insecta</taxon>
        <taxon>Pterygota</taxon>
        <taxon>Neoptera</taxon>
        <taxon>Endopterygota</taxon>
        <taxon>Diptera</taxon>
        <taxon>Nematocera</taxon>
        <taxon>Chironomoidea</taxon>
        <taxon>Chironomidae</taxon>
        <taxon>Chironominae</taxon>
        <taxon>Chironomus</taxon>
    </lineage>
</organism>
<feature type="compositionally biased region" description="Basic and acidic residues" evidence="1">
    <location>
        <begin position="1854"/>
        <end position="1866"/>
    </location>
</feature>
<feature type="region of interest" description="Disordered" evidence="1">
    <location>
        <begin position="1837"/>
        <end position="1883"/>
    </location>
</feature>
<feature type="region of interest" description="Disordered" evidence="1">
    <location>
        <begin position="1769"/>
        <end position="1788"/>
    </location>
</feature>
<feature type="compositionally biased region" description="Polar residues" evidence="1">
    <location>
        <begin position="7"/>
        <end position="18"/>
    </location>
</feature>
<feature type="region of interest" description="Disordered" evidence="1">
    <location>
        <begin position="348"/>
        <end position="737"/>
    </location>
</feature>
<dbReference type="GO" id="GO:0045892">
    <property type="term" value="P:negative regulation of DNA-templated transcription"/>
    <property type="evidence" value="ECO:0007669"/>
    <property type="project" value="TreeGrafter"/>
</dbReference>
<reference evidence="3" key="1">
    <citation type="submission" date="2022-01" db="EMBL/GenBank/DDBJ databases">
        <authorList>
            <person name="King R."/>
        </authorList>
    </citation>
    <scope>NUCLEOTIDE SEQUENCE</scope>
</reference>
<feature type="compositionally biased region" description="Basic and acidic residues" evidence="1">
    <location>
        <begin position="914"/>
        <end position="929"/>
    </location>
</feature>
<evidence type="ECO:0000256" key="1">
    <source>
        <dbReference type="SAM" id="MobiDB-lite"/>
    </source>
</evidence>
<feature type="compositionally biased region" description="Basic and acidic residues" evidence="1">
    <location>
        <begin position="658"/>
        <end position="669"/>
    </location>
</feature>
<accession>A0A9P0J002</accession>
<feature type="region of interest" description="Disordered" evidence="1">
    <location>
        <begin position="1195"/>
        <end position="1223"/>
    </location>
</feature>
<feature type="region of interest" description="Disordered" evidence="1">
    <location>
        <begin position="1485"/>
        <end position="1513"/>
    </location>
</feature>
<feature type="compositionally biased region" description="Basic and acidic residues" evidence="1">
    <location>
        <begin position="238"/>
        <end position="254"/>
    </location>
</feature>
<feature type="region of interest" description="Disordered" evidence="1">
    <location>
        <begin position="1"/>
        <end position="22"/>
    </location>
</feature>
<dbReference type="InterPro" id="IPR053032">
    <property type="entry name" value="BAH_domain-containing"/>
</dbReference>
<dbReference type="GO" id="GO:0000976">
    <property type="term" value="F:transcription cis-regulatory region binding"/>
    <property type="evidence" value="ECO:0007669"/>
    <property type="project" value="TreeGrafter"/>
</dbReference>
<feature type="compositionally biased region" description="Basic and acidic residues" evidence="1">
    <location>
        <begin position="1485"/>
        <end position="1494"/>
    </location>
</feature>
<feature type="region of interest" description="Disordered" evidence="1">
    <location>
        <begin position="994"/>
        <end position="1043"/>
    </location>
</feature>
<proteinExistence type="predicted"/>
<feature type="region of interest" description="Disordered" evidence="1">
    <location>
        <begin position="848"/>
        <end position="975"/>
    </location>
</feature>
<feature type="compositionally biased region" description="Basic and acidic residues" evidence="1">
    <location>
        <begin position="445"/>
        <end position="472"/>
    </location>
</feature>
<dbReference type="PANTHER" id="PTHR46576">
    <property type="entry name" value="BROMO ADJACENT HOMOLOGY DOMAIN-CONTAINING 1 PROTEIN"/>
    <property type="match status" value="1"/>
</dbReference>
<feature type="compositionally biased region" description="Basic residues" evidence="1">
    <location>
        <begin position="1949"/>
        <end position="1960"/>
    </location>
</feature>
<feature type="region of interest" description="Disordered" evidence="1">
    <location>
        <begin position="1573"/>
        <end position="1611"/>
    </location>
</feature>
<evidence type="ECO:0000313" key="3">
    <source>
        <dbReference type="EMBL" id="CAH1719703.1"/>
    </source>
</evidence>
<feature type="compositionally biased region" description="Polar residues" evidence="1">
    <location>
        <begin position="122"/>
        <end position="131"/>
    </location>
</feature>
<feature type="compositionally biased region" description="Low complexity" evidence="1">
    <location>
        <begin position="934"/>
        <end position="948"/>
    </location>
</feature>
<feature type="domain" description="BAH" evidence="2">
    <location>
        <begin position="2174"/>
        <end position="2322"/>
    </location>
</feature>
<dbReference type="GO" id="GO:0003682">
    <property type="term" value="F:chromatin binding"/>
    <property type="evidence" value="ECO:0007669"/>
    <property type="project" value="InterPro"/>
</dbReference>
<feature type="compositionally biased region" description="Basic and acidic residues" evidence="1">
    <location>
        <begin position="1022"/>
        <end position="1040"/>
    </location>
</feature>
<gene>
    <name evidence="3" type="ORF">CHIRRI_LOCUS6980</name>
</gene>
<dbReference type="Proteomes" id="UP001153620">
    <property type="component" value="Chromosome 2"/>
</dbReference>
<evidence type="ECO:0000313" key="4">
    <source>
        <dbReference type="Proteomes" id="UP001153620"/>
    </source>
</evidence>
<feature type="compositionally biased region" description="Polar residues" evidence="1">
    <location>
        <begin position="473"/>
        <end position="484"/>
    </location>
</feature>
<feature type="compositionally biased region" description="Polar residues" evidence="1">
    <location>
        <begin position="552"/>
        <end position="569"/>
    </location>
</feature>
<feature type="region of interest" description="Disordered" evidence="1">
    <location>
        <begin position="215"/>
        <end position="254"/>
    </location>
</feature>
<feature type="compositionally biased region" description="Polar residues" evidence="1">
    <location>
        <begin position="638"/>
        <end position="657"/>
    </location>
</feature>
<dbReference type="InterPro" id="IPR001025">
    <property type="entry name" value="BAH_dom"/>
</dbReference>
<feature type="compositionally biased region" description="Basic and acidic residues" evidence="1">
    <location>
        <begin position="685"/>
        <end position="702"/>
    </location>
</feature>
<dbReference type="Pfam" id="PF01426">
    <property type="entry name" value="BAH"/>
    <property type="match status" value="1"/>
</dbReference>
<feature type="compositionally biased region" description="Basic residues" evidence="1">
    <location>
        <begin position="434"/>
        <end position="444"/>
    </location>
</feature>
<feature type="compositionally biased region" description="Basic residues" evidence="1">
    <location>
        <begin position="1925"/>
        <end position="1934"/>
    </location>
</feature>
<dbReference type="PROSITE" id="PS51038">
    <property type="entry name" value="BAH"/>
    <property type="match status" value="1"/>
</dbReference>
<name>A0A9P0J002_9DIPT</name>